<protein>
    <recommendedName>
        <fullName evidence="7">GTD-binding domain-containing protein</fullName>
    </recommendedName>
</protein>
<sequence>MSFHEIHSWTLSGIVRAFLDLAVVYFLLCVSATMFIPSKILKVVGFCLPCPCTGFYGNHNTNLCFHKLVVNWPKRKIYLVLDLVKNMFPFDLILMDDEKVGNSNRNLLRENGISRLQSEVCCSTAPRLQNLVDNDGEHDGKGKKIMYQKPRTKIRRRRRATIDNGKLSKGVCEENETRKGREFVALVERQDFITDDGNESNHLDLGQRIWQGFESSGSLGENSYMNKGSSTVGQGTSKAEERAIIRNEASTIRLLELALEEERTARASLFVELEEERAAAATAADEAIAMITRLQNEKASFEMEARQYHREVEEKFSYDEEKMNILREILVKRDIDYHVLEKEIEAYRQMDFAEEELLKGNQDFILDEHTELSATAHYSNGDPPIVYPIGNAVSLSRRAKLNELRDNSLLSDHIAIDAAPHCGGFEKSFLSRGALQNLEHITHAVNDLGDSILDMEIDVQDIHVIDEKLHMEGTKVERRKFDN</sequence>
<reference evidence="8 9" key="3">
    <citation type="journal article" date="2010" name="BMC Genomics">
        <title>Transcriptome sequencing and comparative analysis of cucumber flowers with different sex types.</title>
        <authorList>
            <person name="Guo S."/>
            <person name="Zheng Y."/>
            <person name="Joung J.G."/>
            <person name="Liu S."/>
            <person name="Zhang Z."/>
            <person name="Crasta O.R."/>
            <person name="Sobral B.W."/>
            <person name="Xu Y."/>
            <person name="Huang S."/>
            <person name="Fei Z."/>
        </authorList>
    </citation>
    <scope>NUCLEOTIDE SEQUENCE [LARGE SCALE GENOMIC DNA]</scope>
    <source>
        <strain evidence="9">cv. 9930</strain>
    </source>
</reference>
<feature type="transmembrane region" description="Helical" evidence="6">
    <location>
        <begin position="6"/>
        <end position="28"/>
    </location>
</feature>
<dbReference type="Proteomes" id="UP000029981">
    <property type="component" value="Chromosome 7"/>
</dbReference>
<dbReference type="KEGG" id="csv:101203388"/>
<evidence type="ECO:0000256" key="3">
    <source>
        <dbReference type="ARBA" id="ARBA00022989"/>
    </source>
</evidence>
<dbReference type="OMA" id="RDEQNVM"/>
<reference evidence="8 9" key="4">
    <citation type="journal article" date="2011" name="BMC Genomics">
        <title>RNA-Seq improves annotation of protein-coding genes in the cucumber genome.</title>
        <authorList>
            <person name="Li Z."/>
            <person name="Zhang Z."/>
            <person name="Yan P."/>
            <person name="Huang S."/>
            <person name="Fei Z."/>
            <person name="Lin K."/>
        </authorList>
    </citation>
    <scope>NUCLEOTIDE SEQUENCE [LARGE SCALE GENOMIC DNA]</scope>
    <source>
        <strain evidence="9">cv. 9930</strain>
    </source>
</reference>
<dbReference type="AlphaFoldDB" id="A0A0A0K8C0"/>
<dbReference type="Pfam" id="PF04576">
    <property type="entry name" value="Zein-binding"/>
    <property type="match status" value="1"/>
</dbReference>
<reference evidence="8 9" key="2">
    <citation type="journal article" date="2009" name="PLoS ONE">
        <title>An integrated genetic and cytogenetic map of the cucumber genome.</title>
        <authorList>
            <person name="Ren Y."/>
            <person name="Zhang Z."/>
            <person name="Liu J."/>
            <person name="Staub J.E."/>
            <person name="Han Y."/>
            <person name="Cheng Z."/>
            <person name="Li X."/>
            <person name="Lu J."/>
            <person name="Miao H."/>
            <person name="Kang H."/>
            <person name="Xie B."/>
            <person name="Gu X."/>
            <person name="Wang X."/>
            <person name="Du Y."/>
            <person name="Jin W."/>
            <person name="Huang S."/>
        </authorList>
    </citation>
    <scope>NUCLEOTIDE SEQUENCE [LARGE SCALE GENOMIC DNA]</scope>
    <source>
        <strain evidence="9">cv. 9930</strain>
    </source>
</reference>
<evidence type="ECO:0000256" key="6">
    <source>
        <dbReference type="SAM" id="Phobius"/>
    </source>
</evidence>
<name>A0A0A0K8C0_CUCSA</name>
<evidence type="ECO:0000256" key="5">
    <source>
        <dbReference type="SAM" id="Coils"/>
    </source>
</evidence>
<evidence type="ECO:0000259" key="7">
    <source>
        <dbReference type="PROSITE" id="PS51775"/>
    </source>
</evidence>
<dbReference type="InterPro" id="IPR007656">
    <property type="entry name" value="GTD-bd"/>
</dbReference>
<keyword evidence="3 6" id="KW-1133">Transmembrane helix</keyword>
<dbReference type="PANTHER" id="PTHR31422:SF44">
    <property type="entry name" value="GTD-BINDING DOMAIN-CONTAINING PROTEIN"/>
    <property type="match status" value="1"/>
</dbReference>
<evidence type="ECO:0000313" key="8">
    <source>
        <dbReference type="EMBL" id="KGN44597.1"/>
    </source>
</evidence>
<evidence type="ECO:0000313" key="9">
    <source>
        <dbReference type="Proteomes" id="UP000029981"/>
    </source>
</evidence>
<dbReference type="EMBL" id="CM002928">
    <property type="protein sequence ID" value="KGN44597.1"/>
    <property type="molecule type" value="Genomic_DNA"/>
</dbReference>
<organism evidence="8 9">
    <name type="scientific">Cucumis sativus</name>
    <name type="common">Cucumber</name>
    <dbReference type="NCBI Taxonomy" id="3659"/>
    <lineage>
        <taxon>Eukaryota</taxon>
        <taxon>Viridiplantae</taxon>
        <taxon>Streptophyta</taxon>
        <taxon>Embryophyta</taxon>
        <taxon>Tracheophyta</taxon>
        <taxon>Spermatophyta</taxon>
        <taxon>Magnoliopsida</taxon>
        <taxon>eudicotyledons</taxon>
        <taxon>Gunneridae</taxon>
        <taxon>Pentapetalae</taxon>
        <taxon>rosids</taxon>
        <taxon>fabids</taxon>
        <taxon>Cucurbitales</taxon>
        <taxon>Cucurbitaceae</taxon>
        <taxon>Benincaseae</taxon>
        <taxon>Cucumis</taxon>
    </lineage>
</organism>
<evidence type="ECO:0000256" key="2">
    <source>
        <dbReference type="ARBA" id="ARBA00022692"/>
    </source>
</evidence>
<dbReference type="GO" id="GO:0080115">
    <property type="term" value="F:myosin XI tail binding"/>
    <property type="evidence" value="ECO:0007669"/>
    <property type="project" value="UniProtKB-ARBA"/>
</dbReference>
<feature type="coiled-coil region" evidence="5">
    <location>
        <begin position="284"/>
        <end position="311"/>
    </location>
</feature>
<dbReference type="PANTHER" id="PTHR31422">
    <property type="entry name" value="BNAANNG28530D PROTEIN"/>
    <property type="match status" value="1"/>
</dbReference>
<proteinExistence type="predicted"/>
<reference evidence="8 9" key="1">
    <citation type="journal article" date="2009" name="Nat. Genet.">
        <title>The genome of the cucumber, Cucumis sativus L.</title>
        <authorList>
            <person name="Huang S."/>
            <person name="Li R."/>
            <person name="Zhang Z."/>
            <person name="Li L."/>
            <person name="Gu X."/>
            <person name="Fan W."/>
            <person name="Lucas W.J."/>
            <person name="Wang X."/>
            <person name="Xie B."/>
            <person name="Ni P."/>
            <person name="Ren Y."/>
            <person name="Zhu H."/>
            <person name="Li J."/>
            <person name="Lin K."/>
            <person name="Jin W."/>
            <person name="Fei Z."/>
            <person name="Li G."/>
            <person name="Staub J."/>
            <person name="Kilian A."/>
            <person name="van der Vossen E.A."/>
            <person name="Wu Y."/>
            <person name="Guo J."/>
            <person name="He J."/>
            <person name="Jia Z."/>
            <person name="Ren Y."/>
            <person name="Tian G."/>
            <person name="Lu Y."/>
            <person name="Ruan J."/>
            <person name="Qian W."/>
            <person name="Wang M."/>
            <person name="Huang Q."/>
            <person name="Li B."/>
            <person name="Xuan Z."/>
            <person name="Cao J."/>
            <person name="Asan"/>
            <person name="Wu Z."/>
            <person name="Zhang J."/>
            <person name="Cai Q."/>
            <person name="Bai Y."/>
            <person name="Zhao B."/>
            <person name="Han Y."/>
            <person name="Li Y."/>
            <person name="Li X."/>
            <person name="Wang S."/>
            <person name="Shi Q."/>
            <person name="Liu S."/>
            <person name="Cho W.K."/>
            <person name="Kim J.Y."/>
            <person name="Xu Y."/>
            <person name="Heller-Uszynska K."/>
            <person name="Miao H."/>
            <person name="Cheng Z."/>
            <person name="Zhang S."/>
            <person name="Wu J."/>
            <person name="Yang Y."/>
            <person name="Kang H."/>
            <person name="Li M."/>
            <person name="Liang H."/>
            <person name="Ren X."/>
            <person name="Shi Z."/>
            <person name="Wen M."/>
            <person name="Jian M."/>
            <person name="Yang H."/>
            <person name="Zhang G."/>
            <person name="Yang Z."/>
            <person name="Chen R."/>
            <person name="Liu S."/>
            <person name="Li J."/>
            <person name="Ma L."/>
            <person name="Liu H."/>
            <person name="Zhou Y."/>
            <person name="Zhao J."/>
            <person name="Fang X."/>
            <person name="Li G."/>
            <person name="Fang L."/>
            <person name="Li Y."/>
            <person name="Liu D."/>
            <person name="Zheng H."/>
            <person name="Zhang Y."/>
            <person name="Qin N."/>
            <person name="Li Z."/>
            <person name="Yang G."/>
            <person name="Yang S."/>
            <person name="Bolund L."/>
            <person name="Kristiansen K."/>
            <person name="Zheng H."/>
            <person name="Li S."/>
            <person name="Zhang X."/>
            <person name="Yang H."/>
            <person name="Wang J."/>
            <person name="Sun R."/>
            <person name="Zhang B."/>
            <person name="Jiang S."/>
            <person name="Wang J."/>
            <person name="Du Y."/>
            <person name="Li S."/>
        </authorList>
    </citation>
    <scope>NUCLEOTIDE SEQUENCE [LARGE SCALE GENOMIC DNA]</scope>
    <source>
        <strain evidence="9">cv. 9930</strain>
    </source>
</reference>
<dbReference type="STRING" id="3659.A0A0A0K8C0"/>
<dbReference type="PROSITE" id="PS51775">
    <property type="entry name" value="GTD_BINDING"/>
    <property type="match status" value="1"/>
</dbReference>
<keyword evidence="9" id="KW-1185">Reference proteome</keyword>
<gene>
    <name evidence="8" type="ORF">Csa_7G339690</name>
</gene>
<dbReference type="OrthoDB" id="1933744at2759"/>
<keyword evidence="5" id="KW-0175">Coiled coil</keyword>
<keyword evidence="2 6" id="KW-0812">Transmembrane</keyword>
<keyword evidence="4 6" id="KW-0472">Membrane</keyword>
<feature type="domain" description="GTD-binding" evidence="7">
    <location>
        <begin position="250"/>
        <end position="348"/>
    </location>
</feature>
<dbReference type="eggNOG" id="ENOG502QVIB">
    <property type="taxonomic scope" value="Eukaryota"/>
</dbReference>
<dbReference type="Gramene" id="KGN44597">
    <property type="protein sequence ID" value="KGN44597"/>
    <property type="gene ID" value="Csa_7G339690"/>
</dbReference>
<evidence type="ECO:0000256" key="4">
    <source>
        <dbReference type="ARBA" id="ARBA00023136"/>
    </source>
</evidence>
<evidence type="ECO:0000256" key="1">
    <source>
        <dbReference type="ARBA" id="ARBA00004370"/>
    </source>
</evidence>
<comment type="subcellular location">
    <subcellularLocation>
        <location evidence="1">Membrane</location>
    </subcellularLocation>
</comment>
<dbReference type="GO" id="GO:0016020">
    <property type="term" value="C:membrane"/>
    <property type="evidence" value="ECO:0007669"/>
    <property type="project" value="UniProtKB-SubCell"/>
</dbReference>
<accession>A0A0A0K8C0</accession>